<evidence type="ECO:0000256" key="1">
    <source>
        <dbReference type="SAM" id="MobiDB-lite"/>
    </source>
</evidence>
<dbReference type="InterPro" id="IPR011990">
    <property type="entry name" value="TPR-like_helical_dom_sf"/>
</dbReference>
<dbReference type="Pfam" id="PF09295">
    <property type="entry name" value="ChAPs"/>
    <property type="match status" value="1"/>
</dbReference>
<organism evidence="2 3">
    <name type="scientific">Pachysolen tannophilus NRRL Y-2460</name>
    <dbReference type="NCBI Taxonomy" id="669874"/>
    <lineage>
        <taxon>Eukaryota</taxon>
        <taxon>Fungi</taxon>
        <taxon>Dikarya</taxon>
        <taxon>Ascomycota</taxon>
        <taxon>Saccharomycotina</taxon>
        <taxon>Pichiomycetes</taxon>
        <taxon>Pachysolenaceae</taxon>
        <taxon>Pachysolen</taxon>
    </lineage>
</organism>
<dbReference type="Proteomes" id="UP000094236">
    <property type="component" value="Unassembled WGS sequence"/>
</dbReference>
<feature type="region of interest" description="Disordered" evidence="1">
    <location>
        <begin position="449"/>
        <end position="486"/>
    </location>
</feature>
<dbReference type="PANTHER" id="PTHR31975:SF1">
    <property type="entry name" value="BUD SITE SELECTION PROTEIN 7-RELATED"/>
    <property type="match status" value="1"/>
</dbReference>
<name>A0A1E4TS22_PACTA</name>
<evidence type="ECO:0008006" key="4">
    <source>
        <dbReference type="Google" id="ProtNLM"/>
    </source>
</evidence>
<dbReference type="STRING" id="669874.A0A1E4TS22"/>
<dbReference type="OrthoDB" id="434695at2759"/>
<evidence type="ECO:0000313" key="3">
    <source>
        <dbReference type="Proteomes" id="UP000094236"/>
    </source>
</evidence>
<dbReference type="AlphaFoldDB" id="A0A1E4TS22"/>
<protein>
    <recommendedName>
        <fullName evidence="4">Chaps family protein</fullName>
    </recommendedName>
</protein>
<dbReference type="GO" id="GO:0006893">
    <property type="term" value="P:Golgi to plasma membrane transport"/>
    <property type="evidence" value="ECO:0007669"/>
    <property type="project" value="UniProtKB-ARBA"/>
</dbReference>
<dbReference type="PANTHER" id="PTHR31975">
    <property type="entry name" value="BUD SITE SELECTION PROTEIN 7-RELATED"/>
    <property type="match status" value="1"/>
</dbReference>
<proteinExistence type="predicted"/>
<sequence>MLPTTQGSIPEVVEEYPNQSIEQRTTRLANIQDLGPPDLLQLCKVSASNPEKKVTTFLYYTGVDVSNAAQVAVHLQGIAQVINFQPQLWYGKHKHFNVIQSTYCAFNAFSKMDTRVTVHIPGRIESSFVDINGDTYSADNDRLWLETYLTSLVRCILTYDDEEEDFTGQLVETRKINYFKTIEDVRYFLDAFKTLFFDGYKLGSNETIQLTTNTNNYLVDCFLKVLELTNEYDYAMKILEELHLKDPSVISLIVQVLLMKDEEVKAVQLMHDGIKLNPRDASLLTLQAKYCLDKNVLDYALVAAMRAVRSAPSEFLPWSILVKTYIANNDIENALLTLNSCPMVTHKEKFHLRRCTNIKNPNALHLPLPMDVTLDEVSTLHAEEVIAEQKQVDPALVNLPANNLKTTFSKSYELLTQIVHKTGWESLLRYRAKVFVMEDEYKKDATNSKLDISGSQHPLSTSVTNGTTQSLKSVNSGGQSKNASNSEQIIEEFKKKRLCERWLDNLFMLLYEDLRQYTMWQAEQVHFQAQQMSYEKTSLEWELLGLVAYRLRNFKEAASAFEKALAGRFSIRSSRKVLAYYQAEKAKLKNYEQSSQEKNSKLTPEFIRRSIQDIDLKLLNVCVKLSVWNHRWYNEFSPQLILALRNVIYDEGFSKVENEVDAYFSDDKNVIKKTKGTEEEKGNNGVVALMSETFQFIKTFTKDLDE</sequence>
<accession>A0A1E4TS22</accession>
<keyword evidence="3" id="KW-1185">Reference proteome</keyword>
<evidence type="ECO:0000313" key="2">
    <source>
        <dbReference type="EMBL" id="ODV94549.1"/>
    </source>
</evidence>
<dbReference type="EMBL" id="KV454015">
    <property type="protein sequence ID" value="ODV94549.1"/>
    <property type="molecule type" value="Genomic_DNA"/>
</dbReference>
<dbReference type="GO" id="GO:0034044">
    <property type="term" value="C:exomer complex"/>
    <property type="evidence" value="ECO:0007669"/>
    <property type="project" value="TreeGrafter"/>
</dbReference>
<dbReference type="Gene3D" id="1.25.40.10">
    <property type="entry name" value="Tetratricopeptide repeat domain"/>
    <property type="match status" value="1"/>
</dbReference>
<reference evidence="3" key="1">
    <citation type="submission" date="2016-05" db="EMBL/GenBank/DDBJ databases">
        <title>Comparative genomics of biotechnologically important yeasts.</title>
        <authorList>
            <consortium name="DOE Joint Genome Institute"/>
            <person name="Riley R."/>
            <person name="Haridas S."/>
            <person name="Wolfe K.H."/>
            <person name="Lopes M.R."/>
            <person name="Hittinger C.T."/>
            <person name="Goker M."/>
            <person name="Salamov A."/>
            <person name="Wisecaver J."/>
            <person name="Long T.M."/>
            <person name="Aerts A.L."/>
            <person name="Barry K."/>
            <person name="Choi C."/>
            <person name="Clum A."/>
            <person name="Coughlan A.Y."/>
            <person name="Deshpande S."/>
            <person name="Douglass A.P."/>
            <person name="Hanson S.J."/>
            <person name="Klenk H.-P."/>
            <person name="Labutti K."/>
            <person name="Lapidus A."/>
            <person name="Lindquist E."/>
            <person name="Lipzen A."/>
            <person name="Meier-Kolthoff J.P."/>
            <person name="Ohm R.A."/>
            <person name="Otillar R.P."/>
            <person name="Pangilinan J."/>
            <person name="Peng Y."/>
            <person name="Rokas A."/>
            <person name="Rosa C.A."/>
            <person name="Scheuner C."/>
            <person name="Sibirny A.A."/>
            <person name="Slot J.C."/>
            <person name="Stielow J.B."/>
            <person name="Sun H."/>
            <person name="Kurtzman C.P."/>
            <person name="Blackwell M."/>
            <person name="Grigoriev I.V."/>
            <person name="Jeffries T.W."/>
        </authorList>
    </citation>
    <scope>NUCLEOTIDE SEQUENCE [LARGE SCALE GENOMIC DNA]</scope>
    <source>
        <strain evidence="3">NRRL Y-2460</strain>
    </source>
</reference>
<gene>
    <name evidence="2" type="ORF">PACTADRAFT_58859</name>
</gene>
<dbReference type="InterPro" id="IPR015374">
    <property type="entry name" value="ChAPs"/>
</dbReference>
<dbReference type="SUPFAM" id="SSF48452">
    <property type="entry name" value="TPR-like"/>
    <property type="match status" value="1"/>
</dbReference>